<dbReference type="PROSITE" id="PS50240">
    <property type="entry name" value="TRYPSIN_DOM"/>
    <property type="match status" value="1"/>
</dbReference>
<dbReference type="InterPro" id="IPR043504">
    <property type="entry name" value="Peptidase_S1_PA_chymotrypsin"/>
</dbReference>
<feature type="chain" id="PRO_5023970414" description="CLIP domain-containing serine protease" evidence="6">
    <location>
        <begin position="20"/>
        <end position="380"/>
    </location>
</feature>
<dbReference type="EMBL" id="GGMR01003798">
    <property type="protein sequence ID" value="MBY16417.1"/>
    <property type="molecule type" value="Transcribed_RNA"/>
</dbReference>
<dbReference type="Pfam" id="PF00089">
    <property type="entry name" value="Trypsin"/>
    <property type="match status" value="1"/>
</dbReference>
<keyword evidence="2 6" id="KW-0732">Signal</keyword>
<evidence type="ECO:0000259" key="8">
    <source>
        <dbReference type="PROSITE" id="PS51888"/>
    </source>
</evidence>
<dbReference type="PANTHER" id="PTHR24252:SF7">
    <property type="entry name" value="HYALIN"/>
    <property type="match status" value="1"/>
</dbReference>
<keyword evidence="6" id="KW-0964">Secreted</keyword>
<dbReference type="AlphaFoldDB" id="A0A2S2NGW7"/>
<evidence type="ECO:0000256" key="3">
    <source>
        <dbReference type="ARBA" id="ARBA00022801"/>
    </source>
</evidence>
<dbReference type="PANTHER" id="PTHR24252">
    <property type="entry name" value="ACROSIN-RELATED"/>
    <property type="match status" value="1"/>
</dbReference>
<dbReference type="CDD" id="cd00190">
    <property type="entry name" value="Tryp_SPc"/>
    <property type="match status" value="1"/>
</dbReference>
<dbReference type="EC" id="3.4.21.-" evidence="6"/>
<evidence type="ECO:0000256" key="6">
    <source>
        <dbReference type="RuleBase" id="RU366078"/>
    </source>
</evidence>
<organism evidence="9">
    <name type="scientific">Schizaphis graminum</name>
    <name type="common">Green bug aphid</name>
    <dbReference type="NCBI Taxonomy" id="13262"/>
    <lineage>
        <taxon>Eukaryota</taxon>
        <taxon>Metazoa</taxon>
        <taxon>Ecdysozoa</taxon>
        <taxon>Arthropoda</taxon>
        <taxon>Hexapoda</taxon>
        <taxon>Insecta</taxon>
        <taxon>Pterygota</taxon>
        <taxon>Neoptera</taxon>
        <taxon>Paraneoptera</taxon>
        <taxon>Hemiptera</taxon>
        <taxon>Sternorrhyncha</taxon>
        <taxon>Aphidomorpha</taxon>
        <taxon>Aphidoidea</taxon>
        <taxon>Aphididae</taxon>
        <taxon>Aphidini</taxon>
        <taxon>Schizaphis</taxon>
    </lineage>
</organism>
<dbReference type="SUPFAM" id="SSF50494">
    <property type="entry name" value="Trypsin-like serine proteases"/>
    <property type="match status" value="1"/>
</dbReference>
<name>A0A2S2NGW7_SCHGA</name>
<keyword evidence="1 6" id="KW-0645">Protease</keyword>
<proteinExistence type="inferred from homology"/>
<dbReference type="Pfam" id="PF12032">
    <property type="entry name" value="CLIP"/>
    <property type="match status" value="1"/>
</dbReference>
<dbReference type="Gene3D" id="3.30.1640.30">
    <property type="match status" value="1"/>
</dbReference>
<dbReference type="InterPro" id="IPR001254">
    <property type="entry name" value="Trypsin_dom"/>
</dbReference>
<keyword evidence="5" id="KW-1015">Disulfide bond</keyword>
<comment type="subcellular location">
    <subcellularLocation>
        <location evidence="6">Secreted</location>
    </subcellularLocation>
</comment>
<comment type="domain">
    <text evidence="6">The clip domain consists of 35-55 residues which are 'knitted' together usually by 3 conserved disulfide bonds forming a clip-like compact structure.</text>
</comment>
<evidence type="ECO:0000256" key="4">
    <source>
        <dbReference type="ARBA" id="ARBA00022825"/>
    </source>
</evidence>
<reference evidence="9" key="1">
    <citation type="submission" date="2018-04" db="EMBL/GenBank/DDBJ databases">
        <title>Transcriptome of Schizaphis graminum biotype I.</title>
        <authorList>
            <person name="Scully E.D."/>
            <person name="Geib S.M."/>
            <person name="Palmer N.A."/>
            <person name="Koch K."/>
            <person name="Bradshaw J."/>
            <person name="Heng-Moss T."/>
            <person name="Sarath G."/>
        </authorList>
    </citation>
    <scope>NUCLEOTIDE SEQUENCE</scope>
</reference>
<dbReference type="InterPro" id="IPR022700">
    <property type="entry name" value="CLIP"/>
</dbReference>
<dbReference type="GO" id="GO:0004252">
    <property type="term" value="F:serine-type endopeptidase activity"/>
    <property type="evidence" value="ECO:0007669"/>
    <property type="project" value="UniProtKB-UniRule"/>
</dbReference>
<protein>
    <recommendedName>
        <fullName evidence="6">CLIP domain-containing serine protease</fullName>
        <ecNumber evidence="6">3.4.21.-</ecNumber>
    </recommendedName>
</protein>
<dbReference type="FunFam" id="2.40.10.10:FF:000006">
    <property type="entry name" value="Serine proteinase stubble"/>
    <property type="match status" value="1"/>
</dbReference>
<dbReference type="GO" id="GO:0006508">
    <property type="term" value="P:proteolysis"/>
    <property type="evidence" value="ECO:0007669"/>
    <property type="project" value="UniProtKB-KW"/>
</dbReference>
<feature type="domain" description="Clip" evidence="8">
    <location>
        <begin position="27"/>
        <end position="80"/>
    </location>
</feature>
<dbReference type="PRINTS" id="PR00722">
    <property type="entry name" value="CHYMOTRYPSIN"/>
</dbReference>
<evidence type="ECO:0000256" key="5">
    <source>
        <dbReference type="ARBA" id="ARBA00023157"/>
    </source>
</evidence>
<dbReference type="InterPro" id="IPR038565">
    <property type="entry name" value="CLIP_sf"/>
</dbReference>
<accession>A0A2S2NGW7</accession>
<evidence type="ECO:0000256" key="1">
    <source>
        <dbReference type="ARBA" id="ARBA00022670"/>
    </source>
</evidence>
<sequence length="380" mass="42696">MRKYKYFIFITFIIEIIYAYPNNATTACHTPNNENGVCIDIKHCKKLRVLLENQRQVPSVMAFLKKSFCGHENGIAKVCCPLENSLLDESKRIDMNESTSDIKIKSSKLPSQETCGHSNSVNNRIFGGKLSILGSWPWMVAMGYQNLNTNSRELYWLCGGTLITNTHVLTAAQCVSDRKAVRLIVARLGDLDLDLMVNDGATPLDVPIDSIIIHEMYNPRENTNDIAILKLKNSVSFTQFIRPICLPIQLDMKHINMMKLMPFVAGWGSTQELFFSSESRNTAMMEVQIPIMDINKCKEAYSNGYNVIDDRILCAGYPEGGKDSCGGDAGGPLMWPKENQYYLIGIVSYGFISCGEPNHPGVYTRVTSFIDWIVDKINDN</sequence>
<feature type="signal peptide" evidence="6">
    <location>
        <begin position="1"/>
        <end position="19"/>
    </location>
</feature>
<dbReference type="PROSITE" id="PS51257">
    <property type="entry name" value="PROKAR_LIPOPROTEIN"/>
    <property type="match status" value="1"/>
</dbReference>
<dbReference type="InterPro" id="IPR001314">
    <property type="entry name" value="Peptidase_S1A"/>
</dbReference>
<feature type="domain" description="Peptidase S1" evidence="7">
    <location>
        <begin position="125"/>
        <end position="378"/>
    </location>
</feature>
<dbReference type="Gene3D" id="2.40.10.10">
    <property type="entry name" value="Trypsin-like serine proteases"/>
    <property type="match status" value="1"/>
</dbReference>
<keyword evidence="3 6" id="KW-0378">Hydrolase</keyword>
<dbReference type="GO" id="GO:0005576">
    <property type="term" value="C:extracellular region"/>
    <property type="evidence" value="ECO:0007669"/>
    <property type="project" value="UniProtKB-SubCell"/>
</dbReference>
<dbReference type="InterPro" id="IPR009003">
    <property type="entry name" value="Peptidase_S1_PA"/>
</dbReference>
<dbReference type="SMART" id="SM00680">
    <property type="entry name" value="CLIP"/>
    <property type="match status" value="1"/>
</dbReference>
<dbReference type="SMART" id="SM00020">
    <property type="entry name" value="Tryp_SPc"/>
    <property type="match status" value="1"/>
</dbReference>
<keyword evidence="4 6" id="KW-0720">Serine protease</keyword>
<comment type="similarity">
    <text evidence="6">Belongs to the peptidase S1 family. CLIP subfamily.</text>
</comment>
<evidence type="ECO:0000313" key="9">
    <source>
        <dbReference type="EMBL" id="MBY16417.1"/>
    </source>
</evidence>
<gene>
    <name evidence="9" type="primary">SP4_2</name>
    <name evidence="9" type="ORF">g.58171</name>
</gene>
<evidence type="ECO:0000259" key="7">
    <source>
        <dbReference type="PROSITE" id="PS50240"/>
    </source>
</evidence>
<evidence type="ECO:0000256" key="2">
    <source>
        <dbReference type="ARBA" id="ARBA00022729"/>
    </source>
</evidence>
<dbReference type="PROSITE" id="PS51888">
    <property type="entry name" value="CLIP"/>
    <property type="match status" value="1"/>
</dbReference>